<dbReference type="GO" id="GO:0045025">
    <property type="term" value="C:mitochondrial degradosome"/>
    <property type="evidence" value="ECO:0007669"/>
    <property type="project" value="TreeGrafter"/>
</dbReference>
<dbReference type="FunFam" id="3.40.50.300:FF:000269">
    <property type="entry name" value="ATP-dependent RNA helicase SUPV3L1, mitochondrial"/>
    <property type="match status" value="1"/>
</dbReference>
<dbReference type="PROSITE" id="PS51194">
    <property type="entry name" value="HELICASE_CTER"/>
    <property type="match status" value="1"/>
</dbReference>
<feature type="compositionally biased region" description="Basic residues" evidence="10">
    <location>
        <begin position="571"/>
        <end position="583"/>
    </location>
</feature>
<keyword evidence="13" id="KW-1185">Reference proteome</keyword>
<accession>A0A1E7FUI6</accession>
<evidence type="ECO:0000256" key="9">
    <source>
        <dbReference type="ARBA" id="ARBA00047984"/>
    </source>
</evidence>
<feature type="region of interest" description="Disordered" evidence="10">
    <location>
        <begin position="571"/>
        <end position="610"/>
    </location>
</feature>
<comment type="subcellular location">
    <subcellularLocation>
        <location evidence="1">Mitochondrion</location>
    </subcellularLocation>
</comment>
<dbReference type="EMBL" id="KV784353">
    <property type="protein sequence ID" value="OEU21777.1"/>
    <property type="molecule type" value="Genomic_DNA"/>
</dbReference>
<evidence type="ECO:0000256" key="10">
    <source>
        <dbReference type="SAM" id="MobiDB-lite"/>
    </source>
</evidence>
<dbReference type="Gene3D" id="3.40.50.300">
    <property type="entry name" value="P-loop containing nucleotide triphosphate hydrolases"/>
    <property type="match status" value="2"/>
</dbReference>
<keyword evidence="7" id="KW-0809">Transit peptide</keyword>
<evidence type="ECO:0000256" key="4">
    <source>
        <dbReference type="ARBA" id="ARBA00022801"/>
    </source>
</evidence>
<dbReference type="SMART" id="SM00490">
    <property type="entry name" value="HELICc"/>
    <property type="match status" value="1"/>
</dbReference>
<dbReference type="InterPro" id="IPR014001">
    <property type="entry name" value="Helicase_ATP-bd"/>
</dbReference>
<dbReference type="GO" id="GO:0000965">
    <property type="term" value="P:mitochondrial RNA 3'-end processing"/>
    <property type="evidence" value="ECO:0007669"/>
    <property type="project" value="TreeGrafter"/>
</dbReference>
<keyword evidence="3" id="KW-0547">Nucleotide-binding</keyword>
<dbReference type="Gene3D" id="1.20.58.1080">
    <property type="match status" value="1"/>
</dbReference>
<sequence>MSLENYISAVSTGQIRNCPVTPTDIKIAEIIYGPNVKCLKGKTVRKTTKQVRMEPFKLPLSISEKYREVTLAVDIMFVRGYRFLISVSEHIVFGTSGFLRDAKIITIQTSFERVCNLYKTRGFRVTLAIMDGQFEPLKGRMPTGVQLQVISRDVHVGLVERYIRTIKERTRCETCVLPYKYYPFVMVQEIVAGAVFWLNVFPPKSGISKTFGPRAIVIGTHIDYKRHCEMECGQYVETHEPTDNSMNERTCPAIFLRTNGNEQGGAFFMSLRTGQRLNRQAWTSLPMPDTVVSTVHSLAKTTIVGLPFRNRKKELIESDDITDENLNNNITGVNEETDSDTDDDDTDYESDDDHSGMQPLQERTYGYDSDSSDDDSDEEEEDEEEDDENDEDDIKSEGDDHSAGVLDDDSAGVVVETVEENDEEEAVPISQTRGVPKRNTRTRINRKVKQNHFKKDFVYANSDFVYTNYSSSLTHSQSHMTRTIEHVHAMHALVNYGKIMTPGIKNVVMGLAMAQQYHVNKGLKVFGDKGREAVMKEMKQLDDLEVLKPRNWKHNRKVAAAQSLVFARLRRQQPQKHKQKQHNQRGEVVVESESSNSSSSSSSNPMSAIIPSPTITASTLSLEEDLNQRRSVLKSIQLWLSEDPSFFVATMEKLDLKVLQPPNKNNSNNKNKNNDSSVSIINDNNNSINRIHPIQSVWDQYRQLYYESIPDFVIERLSEKEISDDDNFKLLLQELISGGFGDPQWSRKFRQIRGYRLNQDQSTRQITNQQNELKRLQHDVIKEGSQLKFLEVTSSLASLSSSLWGQQGSTSPSSSYAMFDIDTHTGSKTKDIMSKVDKEKYSYTDDCDLIPQIAKQKPNKKLEKWNGQNPNKKLQKQIGWKRFAIYKLQKEIDKVSSKIQQIQRSKSISESPIPIREYELAQTVVANTRGSICSEFASHLKERHTTSIEQYQTLDSKTDLTKPQEWYPYARLDRRKIIYHGGPTNSGKTYSALQRLKEDWVKKGLYLGPLRLLAAEVYETLTADGLYTNLYTGQERRDIAFSTHAAATVEMCNVNEEYDVVVIDEIQMISDVTRGAAWTKALMGLRCKEIHVCGGLEAKDIVKKIAKACGDDFELHHYERFTDLQVSRKSLARNGKEKGAYRNVQPGDCIVAFSRNDIFAIKREIESMTNHKCCVIYGKLPPQTRADQARRFNDPDSGYDILVASDAIGMGLNLNIKRIFNGEKIVRLNHSEIKQISGRAGRRNSPYPNGEVSCRDPQDLGYIRRCMSCEIEPIRKAALLPTEAHIELFSEAIHAYDLDDKNQNNYPDLHQILKQFSALATVKGDFFLGRQTEMRIIAKRLKNIPIRLRDAYIMCLSPTTDNSLQLLESFATKVSQGEVFGLPSRSVPKKAKSFDDLSYLCNIYSDVDLFMWLQYKFPPGNQVELAAALARKEQTMQYINAALSATETLKLNHCYLKQSNRHRSSWEMDNGGPSSHNSNDDDELSGVHVDNQNEQFIFVGDGYTSADDDDDGGEEYYSDFKDKDAVNYL</sequence>
<keyword evidence="5" id="KW-0347">Helicase</keyword>
<dbReference type="InParanoid" id="A0A1E7FUI6"/>
<dbReference type="EC" id="3.6.4.13" evidence="2"/>
<feature type="region of interest" description="Disordered" evidence="10">
    <location>
        <begin position="659"/>
        <end position="681"/>
    </location>
</feature>
<keyword evidence="4" id="KW-0378">Hydrolase</keyword>
<organism evidence="12 13">
    <name type="scientific">Fragilariopsis cylindrus CCMP1102</name>
    <dbReference type="NCBI Taxonomy" id="635003"/>
    <lineage>
        <taxon>Eukaryota</taxon>
        <taxon>Sar</taxon>
        <taxon>Stramenopiles</taxon>
        <taxon>Ochrophyta</taxon>
        <taxon>Bacillariophyta</taxon>
        <taxon>Bacillariophyceae</taxon>
        <taxon>Bacillariophycidae</taxon>
        <taxon>Bacillariales</taxon>
        <taxon>Bacillariaceae</taxon>
        <taxon>Fragilariopsis</taxon>
    </lineage>
</organism>
<dbReference type="PANTHER" id="PTHR12131">
    <property type="entry name" value="ATP-DEPENDENT RNA AND DNA HELICASE"/>
    <property type="match status" value="1"/>
</dbReference>
<dbReference type="OrthoDB" id="6692397at2759"/>
<feature type="domain" description="Helicase C-terminal" evidence="11">
    <location>
        <begin position="1136"/>
        <end position="1290"/>
    </location>
</feature>
<keyword evidence="6" id="KW-0067">ATP-binding</keyword>
<gene>
    <name evidence="12" type="ORF">FRACYDRAFT_231923</name>
</gene>
<feature type="compositionally biased region" description="Low complexity" evidence="10">
    <location>
        <begin position="663"/>
        <end position="681"/>
    </location>
</feature>
<evidence type="ECO:0000256" key="7">
    <source>
        <dbReference type="ARBA" id="ARBA00022946"/>
    </source>
</evidence>
<dbReference type="InterPro" id="IPR027417">
    <property type="entry name" value="P-loop_NTPase"/>
</dbReference>
<dbReference type="InterPro" id="IPR001650">
    <property type="entry name" value="Helicase_C-like"/>
</dbReference>
<feature type="compositionally biased region" description="Acidic residues" evidence="10">
    <location>
        <begin position="335"/>
        <end position="352"/>
    </location>
</feature>
<evidence type="ECO:0000256" key="8">
    <source>
        <dbReference type="ARBA" id="ARBA00023128"/>
    </source>
</evidence>
<dbReference type="FunFam" id="3.40.50.300:FF:000957">
    <property type="entry name" value="ATP-dependent RNA helicase SUV3L, mitochondrial"/>
    <property type="match status" value="1"/>
</dbReference>
<dbReference type="CDD" id="cd18805">
    <property type="entry name" value="SF2_C_suv3"/>
    <property type="match status" value="1"/>
</dbReference>
<feature type="region of interest" description="Disordered" evidence="10">
    <location>
        <begin position="418"/>
        <end position="437"/>
    </location>
</feature>
<feature type="compositionally biased region" description="Acidic residues" evidence="10">
    <location>
        <begin position="370"/>
        <end position="394"/>
    </location>
</feature>
<evidence type="ECO:0000256" key="3">
    <source>
        <dbReference type="ARBA" id="ARBA00022741"/>
    </source>
</evidence>
<dbReference type="GO" id="GO:0016787">
    <property type="term" value="F:hydrolase activity"/>
    <property type="evidence" value="ECO:0007669"/>
    <property type="project" value="UniProtKB-KW"/>
</dbReference>
<proteinExistence type="predicted"/>
<dbReference type="GO" id="GO:0003724">
    <property type="term" value="F:RNA helicase activity"/>
    <property type="evidence" value="ECO:0007669"/>
    <property type="project" value="UniProtKB-EC"/>
</dbReference>
<evidence type="ECO:0000256" key="1">
    <source>
        <dbReference type="ARBA" id="ARBA00004173"/>
    </source>
</evidence>
<feature type="region of interest" description="Disordered" evidence="10">
    <location>
        <begin position="1465"/>
        <end position="1486"/>
    </location>
</feature>
<evidence type="ECO:0000256" key="5">
    <source>
        <dbReference type="ARBA" id="ARBA00022806"/>
    </source>
</evidence>
<dbReference type="SMART" id="SM00487">
    <property type="entry name" value="DEXDc"/>
    <property type="match status" value="1"/>
</dbReference>
<reference evidence="12 13" key="1">
    <citation type="submission" date="2016-09" db="EMBL/GenBank/DDBJ databases">
        <title>Extensive genetic diversity and differential bi-allelic expression allows diatom success in the polar Southern Ocean.</title>
        <authorList>
            <consortium name="DOE Joint Genome Institute"/>
            <person name="Mock T."/>
            <person name="Otillar R.P."/>
            <person name="Strauss J."/>
            <person name="Dupont C."/>
            <person name="Frickenhaus S."/>
            <person name="Maumus F."/>
            <person name="Mcmullan M."/>
            <person name="Sanges R."/>
            <person name="Schmutz J."/>
            <person name="Toseland A."/>
            <person name="Valas R."/>
            <person name="Veluchamy A."/>
            <person name="Ward B.J."/>
            <person name="Allen A."/>
            <person name="Barry K."/>
            <person name="Falciatore A."/>
            <person name="Ferrante M."/>
            <person name="Fortunato A.E."/>
            <person name="Gloeckner G."/>
            <person name="Gruber A."/>
            <person name="Hipkin R."/>
            <person name="Janech M."/>
            <person name="Kroth P."/>
            <person name="Leese F."/>
            <person name="Lindquist E."/>
            <person name="Lyon B.R."/>
            <person name="Martin J."/>
            <person name="Mayer C."/>
            <person name="Parker M."/>
            <person name="Quesneville H."/>
            <person name="Raymond J."/>
            <person name="Uhlig C."/>
            <person name="Valentin K.U."/>
            <person name="Worden A.Z."/>
            <person name="Armbrust E.V."/>
            <person name="Bowler C."/>
            <person name="Green B."/>
            <person name="Moulton V."/>
            <person name="Van Oosterhout C."/>
            <person name="Grigoriev I."/>
        </authorList>
    </citation>
    <scope>NUCLEOTIDE SEQUENCE [LARGE SCALE GENOMIC DNA]</scope>
    <source>
        <strain evidence="12 13">CCMP1102</strain>
    </source>
</reference>
<dbReference type="Gene3D" id="1.20.272.40">
    <property type="match status" value="1"/>
</dbReference>
<dbReference type="PANTHER" id="PTHR12131:SF1">
    <property type="entry name" value="ATP-DEPENDENT RNA HELICASE SUPV3L1, MITOCHONDRIAL-RELATED"/>
    <property type="match status" value="1"/>
</dbReference>
<dbReference type="SUPFAM" id="SSF52540">
    <property type="entry name" value="P-loop containing nucleoside triphosphate hydrolases"/>
    <property type="match status" value="1"/>
</dbReference>
<name>A0A1E7FUI6_9STRA</name>
<comment type="catalytic activity">
    <reaction evidence="9">
        <text>ATP + H2O = ADP + phosphate + H(+)</text>
        <dbReference type="Rhea" id="RHEA:13065"/>
        <dbReference type="ChEBI" id="CHEBI:15377"/>
        <dbReference type="ChEBI" id="CHEBI:15378"/>
        <dbReference type="ChEBI" id="CHEBI:30616"/>
        <dbReference type="ChEBI" id="CHEBI:43474"/>
        <dbReference type="ChEBI" id="CHEBI:456216"/>
        <dbReference type="EC" id="3.6.4.13"/>
    </reaction>
</comment>
<protein>
    <recommendedName>
        <fullName evidence="2">RNA helicase</fullName>
        <ecNumber evidence="2">3.6.4.13</ecNumber>
    </recommendedName>
</protein>
<dbReference type="Proteomes" id="UP000095751">
    <property type="component" value="Unassembled WGS sequence"/>
</dbReference>
<dbReference type="GO" id="GO:0005524">
    <property type="term" value="F:ATP binding"/>
    <property type="evidence" value="ECO:0007669"/>
    <property type="project" value="UniProtKB-KW"/>
</dbReference>
<dbReference type="Pfam" id="PF22527">
    <property type="entry name" value="DEXQc_Suv3"/>
    <property type="match status" value="1"/>
</dbReference>
<dbReference type="InterPro" id="IPR044774">
    <property type="entry name" value="Suv3_DEXQc"/>
</dbReference>
<dbReference type="CDD" id="cd17913">
    <property type="entry name" value="DEXQc_Suv3"/>
    <property type="match status" value="1"/>
</dbReference>
<evidence type="ECO:0000259" key="11">
    <source>
        <dbReference type="PROSITE" id="PS51194"/>
    </source>
</evidence>
<evidence type="ECO:0000256" key="2">
    <source>
        <dbReference type="ARBA" id="ARBA00012552"/>
    </source>
</evidence>
<evidence type="ECO:0000256" key="6">
    <source>
        <dbReference type="ARBA" id="ARBA00022840"/>
    </source>
</evidence>
<feature type="compositionally biased region" description="Polar residues" evidence="10">
    <location>
        <begin position="324"/>
        <end position="334"/>
    </location>
</feature>
<feature type="region of interest" description="Disordered" evidence="10">
    <location>
        <begin position="324"/>
        <end position="408"/>
    </location>
</feature>
<dbReference type="InterPro" id="IPR050699">
    <property type="entry name" value="RNA-DNA_Helicase"/>
</dbReference>
<dbReference type="InterPro" id="IPR055206">
    <property type="entry name" value="DEXQc_SUV3"/>
</dbReference>
<keyword evidence="8" id="KW-0496">Mitochondrion</keyword>
<evidence type="ECO:0000313" key="12">
    <source>
        <dbReference type="EMBL" id="OEU21777.1"/>
    </source>
</evidence>
<feature type="compositionally biased region" description="Low complexity" evidence="10">
    <location>
        <begin position="587"/>
        <end position="604"/>
    </location>
</feature>
<dbReference type="KEGG" id="fcy:FRACYDRAFT_231923"/>
<evidence type="ECO:0000313" key="13">
    <source>
        <dbReference type="Proteomes" id="UP000095751"/>
    </source>
</evidence>
<dbReference type="Pfam" id="PF00271">
    <property type="entry name" value="Helicase_C"/>
    <property type="match status" value="1"/>
</dbReference>